<dbReference type="AlphaFoldDB" id="A0A699SLQ3"/>
<name>A0A699SLQ3_TANCI</name>
<sequence>TNLPYPSRLLSINLNSQCLDKEKQEVKNIVEQPAERRTRIIESLQNFRVIHKRSTSLKNTSQISSVHAIVSILSTKEPEHSPKDESKCDMPIQDQSSSVFMTFSNPLFNDNDDLTSSDDESLSEEDVPIVESKVYSNPIFDDDKIYSDELESHVKSNIVESLSNHDTPKFDYLEEFSSELAHINPEITESDFDFEEEIRLIENL</sequence>
<comment type="caution">
    <text evidence="1">The sequence shown here is derived from an EMBL/GenBank/DDBJ whole genome shotgun (WGS) entry which is preliminary data.</text>
</comment>
<feature type="non-terminal residue" evidence="1">
    <location>
        <position position="204"/>
    </location>
</feature>
<feature type="non-terminal residue" evidence="1">
    <location>
        <position position="1"/>
    </location>
</feature>
<protein>
    <recommendedName>
        <fullName evidence="2">Reverse transcriptase domain-containing protein</fullName>
    </recommendedName>
</protein>
<evidence type="ECO:0000313" key="1">
    <source>
        <dbReference type="EMBL" id="GFC97837.1"/>
    </source>
</evidence>
<reference evidence="1" key="1">
    <citation type="journal article" date="2019" name="Sci. Rep.">
        <title>Draft genome of Tanacetum cinerariifolium, the natural source of mosquito coil.</title>
        <authorList>
            <person name="Yamashiro T."/>
            <person name="Shiraishi A."/>
            <person name="Satake H."/>
            <person name="Nakayama K."/>
        </authorList>
    </citation>
    <scope>NUCLEOTIDE SEQUENCE</scope>
</reference>
<proteinExistence type="predicted"/>
<organism evidence="1">
    <name type="scientific">Tanacetum cinerariifolium</name>
    <name type="common">Dalmatian daisy</name>
    <name type="synonym">Chrysanthemum cinerariifolium</name>
    <dbReference type="NCBI Taxonomy" id="118510"/>
    <lineage>
        <taxon>Eukaryota</taxon>
        <taxon>Viridiplantae</taxon>
        <taxon>Streptophyta</taxon>
        <taxon>Embryophyta</taxon>
        <taxon>Tracheophyta</taxon>
        <taxon>Spermatophyta</taxon>
        <taxon>Magnoliopsida</taxon>
        <taxon>eudicotyledons</taxon>
        <taxon>Gunneridae</taxon>
        <taxon>Pentapetalae</taxon>
        <taxon>asterids</taxon>
        <taxon>campanulids</taxon>
        <taxon>Asterales</taxon>
        <taxon>Asteraceae</taxon>
        <taxon>Asteroideae</taxon>
        <taxon>Anthemideae</taxon>
        <taxon>Anthemidinae</taxon>
        <taxon>Tanacetum</taxon>
    </lineage>
</organism>
<dbReference type="EMBL" id="BKCJ011168518">
    <property type="protein sequence ID" value="GFC97837.1"/>
    <property type="molecule type" value="Genomic_DNA"/>
</dbReference>
<evidence type="ECO:0008006" key="2">
    <source>
        <dbReference type="Google" id="ProtNLM"/>
    </source>
</evidence>
<accession>A0A699SLQ3</accession>
<gene>
    <name evidence="1" type="ORF">Tci_869807</name>
</gene>